<dbReference type="SMR" id="G5AGJ0"/>
<proteinExistence type="predicted"/>
<dbReference type="OMA" id="ESKLHRA"/>
<dbReference type="EMBL" id="JH159167">
    <property type="protein sequence ID" value="EGZ05270.1"/>
    <property type="molecule type" value="Genomic_DNA"/>
</dbReference>
<dbReference type="RefSeq" id="XP_009539191.1">
    <property type="nucleotide sequence ID" value="XM_009540896.1"/>
</dbReference>
<dbReference type="AlphaFoldDB" id="G5AGJ0"/>
<evidence type="ECO:0000313" key="2">
    <source>
        <dbReference type="Proteomes" id="UP000002640"/>
    </source>
</evidence>
<reference evidence="1 2" key="1">
    <citation type="journal article" date="2006" name="Science">
        <title>Phytophthora genome sequences uncover evolutionary origins and mechanisms of pathogenesis.</title>
        <authorList>
            <person name="Tyler B.M."/>
            <person name="Tripathy S."/>
            <person name="Zhang X."/>
            <person name="Dehal P."/>
            <person name="Jiang R.H."/>
            <person name="Aerts A."/>
            <person name="Arredondo F.D."/>
            <person name="Baxter L."/>
            <person name="Bensasson D."/>
            <person name="Beynon J.L."/>
            <person name="Chapman J."/>
            <person name="Damasceno C.M."/>
            <person name="Dorrance A.E."/>
            <person name="Dou D."/>
            <person name="Dickerman A.W."/>
            <person name="Dubchak I.L."/>
            <person name="Garbelotto M."/>
            <person name="Gijzen M."/>
            <person name="Gordon S.G."/>
            <person name="Govers F."/>
            <person name="Grunwald N.J."/>
            <person name="Huang W."/>
            <person name="Ivors K.L."/>
            <person name="Jones R.W."/>
            <person name="Kamoun S."/>
            <person name="Krampis K."/>
            <person name="Lamour K.H."/>
            <person name="Lee M.K."/>
            <person name="McDonald W.H."/>
            <person name="Medina M."/>
            <person name="Meijer H.J."/>
            <person name="Nordberg E.K."/>
            <person name="Maclean D.J."/>
            <person name="Ospina-Giraldo M.D."/>
            <person name="Morris P.F."/>
            <person name="Phuntumart V."/>
            <person name="Putnam N.H."/>
            <person name="Rash S."/>
            <person name="Rose J.K."/>
            <person name="Sakihama Y."/>
            <person name="Salamov A.A."/>
            <person name="Savidor A."/>
            <person name="Scheuring C.F."/>
            <person name="Smith B.M."/>
            <person name="Sobral B.W."/>
            <person name="Terry A."/>
            <person name="Torto-Alalibo T.A."/>
            <person name="Win J."/>
            <person name="Xu Z."/>
            <person name="Zhang H."/>
            <person name="Grigoriev I.V."/>
            <person name="Rokhsar D.S."/>
            <person name="Boore J.L."/>
        </authorList>
    </citation>
    <scope>NUCLEOTIDE SEQUENCE [LARGE SCALE GENOMIC DNA]</scope>
    <source>
        <strain evidence="1 2">P6497</strain>
    </source>
</reference>
<sequence length="237" mass="25446">MYKELEVSSDIPESKLHRAFKNGVLTLSATHLKGKGATLHLHPESYARALKARKAGKGTRLQITRKEIGYPFKHLNGGGIHGGSIWGKIWGGIKKAFNWAKDSGVLSKAADALAVTATPYVGGPGNAAMGRSALKSLTGIGVDAEGGKIQLKDVKKRGKQAVKYMKDKGILTDIADQAEKYLLSKATKPEHEDVNRTVRGEVKKRYGVGLKGTEQSKQRMALVRAARGKKGGSFTLG</sequence>
<dbReference type="InParanoid" id="G5AGJ0"/>
<evidence type="ECO:0000313" key="1">
    <source>
        <dbReference type="EMBL" id="EGZ05270.1"/>
    </source>
</evidence>
<dbReference type="KEGG" id="psoj:PHYSODRAFT_534387"/>
<name>G5AGJ0_PHYSP</name>
<accession>G5AGJ0</accession>
<protein>
    <submittedName>
        <fullName evidence="1">Uncharacterized protein</fullName>
    </submittedName>
</protein>
<dbReference type="GeneID" id="20661994"/>
<organism evidence="1 2">
    <name type="scientific">Phytophthora sojae (strain P6497)</name>
    <name type="common">Soybean stem and root rot agent</name>
    <name type="synonym">Phytophthora megasperma f. sp. glycines</name>
    <dbReference type="NCBI Taxonomy" id="1094619"/>
    <lineage>
        <taxon>Eukaryota</taxon>
        <taxon>Sar</taxon>
        <taxon>Stramenopiles</taxon>
        <taxon>Oomycota</taxon>
        <taxon>Peronosporomycetes</taxon>
        <taxon>Peronosporales</taxon>
        <taxon>Peronosporaceae</taxon>
        <taxon>Phytophthora</taxon>
    </lineage>
</organism>
<keyword evidence="2" id="KW-1185">Reference proteome</keyword>
<dbReference type="Proteomes" id="UP000002640">
    <property type="component" value="Unassembled WGS sequence"/>
</dbReference>
<gene>
    <name evidence="1" type="ORF">PHYSODRAFT_534387</name>
</gene>